<gene>
    <name evidence="5" type="ORF">IAA07_04500</name>
</gene>
<dbReference type="InterPro" id="IPR006047">
    <property type="entry name" value="GH13_cat_dom"/>
</dbReference>
<dbReference type="InterPro" id="IPR017853">
    <property type="entry name" value="GH"/>
</dbReference>
<dbReference type="NCBIfam" id="NF008183">
    <property type="entry name" value="PRK10933.1"/>
    <property type="match status" value="1"/>
</dbReference>
<keyword evidence="2" id="KW-0378">Hydrolase</keyword>
<evidence type="ECO:0000256" key="1">
    <source>
        <dbReference type="ARBA" id="ARBA00008061"/>
    </source>
</evidence>
<dbReference type="InterPro" id="IPR045857">
    <property type="entry name" value="O16G_dom_2"/>
</dbReference>
<dbReference type="GO" id="GO:0009313">
    <property type="term" value="P:oligosaccharide catabolic process"/>
    <property type="evidence" value="ECO:0007669"/>
    <property type="project" value="TreeGrafter"/>
</dbReference>
<name>A0A9D2KPA7_9FIRM</name>
<comment type="similarity">
    <text evidence="1">Belongs to the glycosyl hydrolase 13 family.</text>
</comment>
<evidence type="ECO:0000313" key="5">
    <source>
        <dbReference type="EMBL" id="HJA70826.1"/>
    </source>
</evidence>
<evidence type="ECO:0000256" key="2">
    <source>
        <dbReference type="ARBA" id="ARBA00022801"/>
    </source>
</evidence>
<dbReference type="GO" id="GO:0004556">
    <property type="term" value="F:alpha-amylase activity"/>
    <property type="evidence" value="ECO:0007669"/>
    <property type="project" value="TreeGrafter"/>
</dbReference>
<dbReference type="InterPro" id="IPR013780">
    <property type="entry name" value="Glyco_hydro_b"/>
</dbReference>
<dbReference type="AlphaFoldDB" id="A0A9D2KPA7"/>
<reference evidence="5" key="2">
    <citation type="submission" date="2021-04" db="EMBL/GenBank/DDBJ databases">
        <authorList>
            <person name="Gilroy R."/>
        </authorList>
    </citation>
    <scope>NUCLEOTIDE SEQUENCE</scope>
    <source>
        <strain evidence="5">CHK178-16964</strain>
    </source>
</reference>
<sequence length="557" mass="64726">MEKKWWKESVVYQIYPKSFQDSNGDGIGDIPGIISRLDYLAELGADVLWLCPVYSSPNDDNGYDVSNYRDIMPEFGTLADIDLLIKKAHEKGLKIVMDLIVNHTSDENPWFIEARKSKDNPYHDYYIWKDGEKGVLPNNWESHFSGPAWEYVDELGQYYLHIFSKKQPDLNWENEKVRKEVVEICRFWLERGIDGFRMDTINFISKVPGFPSVPGKSGLVRGHDFYMNGPRVHEYLHGLYESVLKDYDIMTVGETPNVTPQIALQYVGEDRGELNMIFQFEHMLVDSYDGGKWNLIPMDLFRLKEIMSKWQKEMDGGWNSLFLNNHDQPRMVSRFGDDGKFRRESACMLATMLHTLKGTPYIYQGEELGMTNIALDSIDQYQDIQTINFYHDQLEKGIDPEKIMAKIHYRSRDNGRTPMQWSDEENAGFSSVTPWFGVNPNYKTINARQQMNDSNSIFHYYQKLIALRKKNPVVVYGDYKEYFEDSHQLYAYSRTLDDTCLFVFLNLTGSDADAAIPESLQLEDPSVYISNYGRETFTRSLKLAPYEAYVVIGKIRS</sequence>
<reference evidence="5" key="1">
    <citation type="journal article" date="2021" name="PeerJ">
        <title>Extensive microbial diversity within the chicken gut microbiome revealed by metagenomics and culture.</title>
        <authorList>
            <person name="Gilroy R."/>
            <person name="Ravi A."/>
            <person name="Getino M."/>
            <person name="Pursley I."/>
            <person name="Horton D.L."/>
            <person name="Alikhan N.F."/>
            <person name="Baker D."/>
            <person name="Gharbi K."/>
            <person name="Hall N."/>
            <person name="Watson M."/>
            <person name="Adriaenssens E.M."/>
            <person name="Foster-Nyarko E."/>
            <person name="Jarju S."/>
            <person name="Secka A."/>
            <person name="Antonio M."/>
            <person name="Oren A."/>
            <person name="Chaudhuri R.R."/>
            <person name="La Ragione R."/>
            <person name="Hildebrand F."/>
            <person name="Pallen M.J."/>
        </authorList>
    </citation>
    <scope>NUCLEOTIDE SEQUENCE</scope>
    <source>
        <strain evidence="5">CHK178-16964</strain>
    </source>
</reference>
<proteinExistence type="inferred from homology"/>
<dbReference type="Gene3D" id="2.60.40.1180">
    <property type="entry name" value="Golgi alpha-mannosidase II"/>
    <property type="match status" value="1"/>
</dbReference>
<dbReference type="FunFam" id="3.20.20.80:FF:000064">
    <property type="entry name" value="Oligo-1,6-glucosidase"/>
    <property type="match status" value="1"/>
</dbReference>
<keyword evidence="3" id="KW-0326">Glycosidase</keyword>
<evidence type="ECO:0000259" key="4">
    <source>
        <dbReference type="SMART" id="SM00642"/>
    </source>
</evidence>
<organism evidence="5 6">
    <name type="scientific">Candidatus Lachnoclostridium stercoravium</name>
    <dbReference type="NCBI Taxonomy" id="2838633"/>
    <lineage>
        <taxon>Bacteria</taxon>
        <taxon>Bacillati</taxon>
        <taxon>Bacillota</taxon>
        <taxon>Clostridia</taxon>
        <taxon>Lachnospirales</taxon>
        <taxon>Lachnospiraceae</taxon>
    </lineage>
</organism>
<dbReference type="Proteomes" id="UP000823900">
    <property type="component" value="Unassembled WGS sequence"/>
</dbReference>
<comment type="caution">
    <text evidence="5">The sequence shown here is derived from an EMBL/GenBank/DDBJ whole genome shotgun (WGS) entry which is preliminary data.</text>
</comment>
<accession>A0A9D2KPA7</accession>
<protein>
    <submittedName>
        <fullName evidence="5">Alpha-glucosidase</fullName>
    </submittedName>
</protein>
<dbReference type="PANTHER" id="PTHR10357">
    <property type="entry name" value="ALPHA-AMYLASE FAMILY MEMBER"/>
    <property type="match status" value="1"/>
</dbReference>
<dbReference type="SUPFAM" id="SSF51445">
    <property type="entry name" value="(Trans)glycosidases"/>
    <property type="match status" value="1"/>
</dbReference>
<dbReference type="CDD" id="cd11333">
    <property type="entry name" value="AmyAc_SI_OligoGlu_DGase"/>
    <property type="match status" value="1"/>
</dbReference>
<dbReference type="SMART" id="SM00642">
    <property type="entry name" value="Aamy"/>
    <property type="match status" value="1"/>
</dbReference>
<evidence type="ECO:0000256" key="3">
    <source>
        <dbReference type="ARBA" id="ARBA00023295"/>
    </source>
</evidence>
<dbReference type="Pfam" id="PF00128">
    <property type="entry name" value="Alpha-amylase"/>
    <property type="match status" value="1"/>
</dbReference>
<dbReference type="Gene3D" id="3.20.20.80">
    <property type="entry name" value="Glycosidases"/>
    <property type="match status" value="1"/>
</dbReference>
<dbReference type="Gene3D" id="3.90.400.10">
    <property type="entry name" value="Oligo-1,6-glucosidase, Domain 2"/>
    <property type="match status" value="1"/>
</dbReference>
<dbReference type="PANTHER" id="PTHR10357:SF184">
    <property type="entry name" value="OLIGO-1,6-GLUCOSIDASE 1"/>
    <property type="match status" value="1"/>
</dbReference>
<evidence type="ECO:0000313" key="6">
    <source>
        <dbReference type="Proteomes" id="UP000823900"/>
    </source>
</evidence>
<dbReference type="FunFam" id="3.20.20.80:FF:000014">
    <property type="entry name" value="Alpha,alpha-phosphotrehalase"/>
    <property type="match status" value="1"/>
</dbReference>
<dbReference type="FunFam" id="3.90.400.10:FF:000002">
    <property type="entry name" value="Sucrose isomerase"/>
    <property type="match status" value="1"/>
</dbReference>
<feature type="domain" description="Glycosyl hydrolase family 13 catalytic" evidence="4">
    <location>
        <begin position="13"/>
        <end position="416"/>
    </location>
</feature>
<dbReference type="EMBL" id="DWZA01000040">
    <property type="protein sequence ID" value="HJA70826.1"/>
    <property type="molecule type" value="Genomic_DNA"/>
</dbReference>
<dbReference type="SUPFAM" id="SSF51011">
    <property type="entry name" value="Glycosyl hydrolase domain"/>
    <property type="match status" value="1"/>
</dbReference>